<dbReference type="EMBL" id="JAMGBE010000002">
    <property type="protein sequence ID" value="MCL6729875.1"/>
    <property type="molecule type" value="Genomic_DNA"/>
</dbReference>
<dbReference type="PRINTS" id="PR00313">
    <property type="entry name" value="CABNDNGRPT"/>
</dbReference>
<reference evidence="3" key="1">
    <citation type="submission" date="2022-05" db="EMBL/GenBank/DDBJ databases">
        <authorList>
            <person name="Jo J.-H."/>
            <person name="Im W.-T."/>
        </authorList>
    </citation>
    <scope>NUCLEOTIDE SEQUENCE</scope>
    <source>
        <strain evidence="3">SE220</strain>
    </source>
</reference>
<organism evidence="3 4">
    <name type="scientific">Sphingomonas hankyongi</name>
    <dbReference type="NCBI Taxonomy" id="2908209"/>
    <lineage>
        <taxon>Bacteria</taxon>
        <taxon>Pseudomonadati</taxon>
        <taxon>Pseudomonadota</taxon>
        <taxon>Alphaproteobacteria</taxon>
        <taxon>Sphingomonadales</taxon>
        <taxon>Sphingomonadaceae</taxon>
        <taxon>Sphingomonas</taxon>
    </lineage>
</organism>
<dbReference type="InterPro" id="IPR011049">
    <property type="entry name" value="Serralysin-like_metalloprot_C"/>
</dbReference>
<dbReference type="Pfam" id="PF00353">
    <property type="entry name" value="HemolysinCabind"/>
    <property type="match status" value="4"/>
</dbReference>
<evidence type="ECO:0000313" key="3">
    <source>
        <dbReference type="EMBL" id="MCL6729875.1"/>
    </source>
</evidence>
<evidence type="ECO:0000256" key="1">
    <source>
        <dbReference type="ARBA" id="ARBA00004613"/>
    </source>
</evidence>
<evidence type="ECO:0008006" key="5">
    <source>
        <dbReference type="Google" id="ProtNLM"/>
    </source>
</evidence>
<comment type="subcellular location">
    <subcellularLocation>
        <location evidence="1">Secreted</location>
    </subcellularLocation>
</comment>
<dbReference type="InterPro" id="IPR050557">
    <property type="entry name" value="RTX_toxin/Mannuronan_C5-epim"/>
</dbReference>
<keyword evidence="2" id="KW-0964">Secreted</keyword>
<evidence type="ECO:0000313" key="4">
    <source>
        <dbReference type="Proteomes" id="UP001165342"/>
    </source>
</evidence>
<dbReference type="PANTHER" id="PTHR38340:SF1">
    <property type="entry name" value="S-LAYER PROTEIN"/>
    <property type="match status" value="1"/>
</dbReference>
<gene>
    <name evidence="3" type="ORF">LZ538_07375</name>
</gene>
<accession>A0ABT0S2W4</accession>
<proteinExistence type="predicted"/>
<dbReference type="InterPro" id="IPR018511">
    <property type="entry name" value="Hemolysin-typ_Ca-bd_CS"/>
</dbReference>
<sequence length="410" mass="41899">MATIDLFTITLTSGNDVYTTAGLNVDIPITVNALAGSDSITVTGGWETICNMGDGDDFVRVNGGTYVHVYGEAGIDRVDMYSSSVLFVGGIGNDTANVYGGVHLSFDGGAGADRVNFYSNIATDVTGGDNNDLFYGNRHAIIGTISGDAGDDQFFGFLNASVTLDGGAGNDTYYVDPASPPTILENVGAGTDTIILTAAGSYSKPANVENVVAFGGSPPPPPPPSGTITGDDLANVLAGTSAAESIYGLGGNDTIRGYAGNDLLDGGTGNDRLYGGTGADKLYGGDGADSLRGDAGRDEMWGGTGADGFIFDDSHFGGATATTCDVVHDFNGAAGDTIRLNLVDANKGLIGDQAFAFIGTAAFGHVAGQLRYEQISGNTYIQGDVNGDAVADFWIRLDGLQNLSALNFVL</sequence>
<dbReference type="PANTHER" id="PTHR38340">
    <property type="entry name" value="S-LAYER PROTEIN"/>
    <property type="match status" value="1"/>
</dbReference>
<dbReference type="Gene3D" id="2.150.10.10">
    <property type="entry name" value="Serralysin-like metalloprotease, C-terminal"/>
    <property type="match status" value="1"/>
</dbReference>
<comment type="caution">
    <text evidence="3">The sequence shown here is derived from an EMBL/GenBank/DDBJ whole genome shotgun (WGS) entry which is preliminary data.</text>
</comment>
<name>A0ABT0S2W4_9SPHN</name>
<dbReference type="InterPro" id="IPR001343">
    <property type="entry name" value="Hemolysn_Ca-bd"/>
</dbReference>
<dbReference type="Proteomes" id="UP001165342">
    <property type="component" value="Unassembled WGS sequence"/>
</dbReference>
<protein>
    <recommendedName>
        <fullName evidence="5">Calcium-binding protein</fullName>
    </recommendedName>
</protein>
<dbReference type="Gene3D" id="2.160.20.160">
    <property type="match status" value="1"/>
</dbReference>
<keyword evidence="4" id="KW-1185">Reference proteome</keyword>
<dbReference type="RefSeq" id="WP_249831343.1">
    <property type="nucleotide sequence ID" value="NZ_JAMGBE010000002.1"/>
</dbReference>
<dbReference type="PROSITE" id="PS00330">
    <property type="entry name" value="HEMOLYSIN_CALCIUM"/>
    <property type="match status" value="3"/>
</dbReference>
<dbReference type="SUPFAM" id="SSF51120">
    <property type="entry name" value="beta-Roll"/>
    <property type="match status" value="2"/>
</dbReference>
<evidence type="ECO:0000256" key="2">
    <source>
        <dbReference type="ARBA" id="ARBA00022525"/>
    </source>
</evidence>